<dbReference type="Pfam" id="PF06985">
    <property type="entry name" value="HET"/>
    <property type="match status" value="1"/>
</dbReference>
<evidence type="ECO:0000259" key="1">
    <source>
        <dbReference type="Pfam" id="PF06985"/>
    </source>
</evidence>
<feature type="domain" description="Heterokaryon incompatibility" evidence="1">
    <location>
        <begin position="1"/>
        <end position="102"/>
    </location>
</feature>
<gene>
    <name evidence="2" type="ORF">sscle_09g072700</name>
</gene>
<dbReference type="VEuPathDB" id="FungiDB:sscle_09g072700"/>
<dbReference type="Proteomes" id="UP000177798">
    <property type="component" value="Chromosome 9"/>
</dbReference>
<dbReference type="AlphaFoldDB" id="A0A1D9QC27"/>
<dbReference type="EMBL" id="CP017822">
    <property type="protein sequence ID" value="APA12500.1"/>
    <property type="molecule type" value="Genomic_DNA"/>
</dbReference>
<accession>A0A1D9QC27</accession>
<dbReference type="OrthoDB" id="194358at2759"/>
<dbReference type="PANTHER" id="PTHR24148">
    <property type="entry name" value="ANKYRIN REPEAT DOMAIN-CONTAINING PROTEIN 39 HOMOLOG-RELATED"/>
    <property type="match status" value="1"/>
</dbReference>
<evidence type="ECO:0000313" key="3">
    <source>
        <dbReference type="Proteomes" id="UP000177798"/>
    </source>
</evidence>
<protein>
    <recommendedName>
        <fullName evidence="1">Heterokaryon incompatibility domain-containing protein</fullName>
    </recommendedName>
</protein>
<dbReference type="InterPro" id="IPR052895">
    <property type="entry name" value="HetReg/Transcr_Mod"/>
</dbReference>
<evidence type="ECO:0000313" key="2">
    <source>
        <dbReference type="EMBL" id="APA12500.1"/>
    </source>
</evidence>
<sequence length="307" mass="34971">MAEIYSKACRVVTWLGEAADDSDQALEEIAISARQSNITSFSDEQSTHSPHSRFPIALFRSPIPLYATTVEIEHTPNNRMNPTAIFALLRRPWFQRIWVLQEAAAARNILIKCGTMEMSGHAFCLGLASWKIFPQANSDLQNLVRSVTDLMRESIFRPKFATSSSNYYSLNIRPLVELIETYYAHQASDDRDRVYALLAMSSDNPVSRGLLPDYTISWAQLFVQLVKFLLCEQTSVDICQTRRMVVIKSKGRVLGTVRSARRTSWNHTQILEVDSLPFVIHPEKYDIKEWELPAARKNIQAGDIIVF</sequence>
<name>A0A1D9QC27_SCLS1</name>
<dbReference type="InterPro" id="IPR010730">
    <property type="entry name" value="HET"/>
</dbReference>
<organism evidence="2 3">
    <name type="scientific">Sclerotinia sclerotiorum (strain ATCC 18683 / 1980 / Ss-1)</name>
    <name type="common">White mold</name>
    <name type="synonym">Whetzelinia sclerotiorum</name>
    <dbReference type="NCBI Taxonomy" id="665079"/>
    <lineage>
        <taxon>Eukaryota</taxon>
        <taxon>Fungi</taxon>
        <taxon>Dikarya</taxon>
        <taxon>Ascomycota</taxon>
        <taxon>Pezizomycotina</taxon>
        <taxon>Leotiomycetes</taxon>
        <taxon>Helotiales</taxon>
        <taxon>Sclerotiniaceae</taxon>
        <taxon>Sclerotinia</taxon>
    </lineage>
</organism>
<dbReference type="PANTHER" id="PTHR24148:SF78">
    <property type="entry name" value="HETEROKARYON INCOMPATIBILITY DOMAIN-CONTAINING PROTEIN"/>
    <property type="match status" value="1"/>
</dbReference>
<proteinExistence type="predicted"/>
<reference evidence="3" key="1">
    <citation type="journal article" date="2017" name="Genome Biol. Evol.">
        <title>The complete genome sequence of the phytopathogenic fungus Sclerotinia sclerotiorum reveals insights into the genome architecture of broad host range pathogens.</title>
        <authorList>
            <person name="Derbyshire M."/>
            <person name="Denton-Giles M."/>
            <person name="Hegedus D."/>
            <person name="Seifbarghy S."/>
            <person name="Rollins J."/>
            <person name="van Kan J."/>
            <person name="Seidl M.F."/>
            <person name="Faino L."/>
            <person name="Mbengue M."/>
            <person name="Navaud O."/>
            <person name="Raffaele S."/>
            <person name="Hammond-Kosack K."/>
            <person name="Heard S."/>
            <person name="Oliver R."/>
        </authorList>
    </citation>
    <scope>NUCLEOTIDE SEQUENCE [LARGE SCALE GENOMIC DNA]</scope>
    <source>
        <strain evidence="3">ATCC 18683 / 1980 / Ss-1</strain>
    </source>
</reference>